<evidence type="ECO:0000256" key="1">
    <source>
        <dbReference type="SAM" id="MobiDB-lite"/>
    </source>
</evidence>
<dbReference type="PANTHER" id="PTHR10773:SF19">
    <property type="match status" value="1"/>
</dbReference>
<feature type="non-terminal residue" evidence="2">
    <location>
        <position position="1"/>
    </location>
</feature>
<gene>
    <name evidence="2" type="primary">ORF113081</name>
</gene>
<protein>
    <submittedName>
        <fullName evidence="2">Uncharacterized protein</fullName>
    </submittedName>
</protein>
<feature type="compositionally biased region" description="Low complexity" evidence="1">
    <location>
        <begin position="368"/>
        <end position="379"/>
    </location>
</feature>
<dbReference type="PANTHER" id="PTHR10773">
    <property type="entry name" value="DNA-DIRECTED RNA POLYMERASES I, II, AND III SUBUNIT RPABC2"/>
    <property type="match status" value="1"/>
</dbReference>
<name>A0A0B7AE31_9EUPU</name>
<proteinExistence type="predicted"/>
<organism evidence="2">
    <name type="scientific">Arion vulgaris</name>
    <dbReference type="NCBI Taxonomy" id="1028688"/>
    <lineage>
        <taxon>Eukaryota</taxon>
        <taxon>Metazoa</taxon>
        <taxon>Spiralia</taxon>
        <taxon>Lophotrochozoa</taxon>
        <taxon>Mollusca</taxon>
        <taxon>Gastropoda</taxon>
        <taxon>Heterobranchia</taxon>
        <taxon>Euthyneura</taxon>
        <taxon>Panpulmonata</taxon>
        <taxon>Eupulmonata</taxon>
        <taxon>Stylommatophora</taxon>
        <taxon>Helicina</taxon>
        <taxon>Arionoidea</taxon>
        <taxon>Arionidae</taxon>
        <taxon>Arion</taxon>
    </lineage>
</organism>
<sequence length="596" mass="68588">KSHIFKDGDDCILDGGRGNFNGRGNFKDDNDCVPDGESCSGKDDNGCILDVGSGYFKYETNNTSYDKQQSYTNNNNKYKKHRSISMRNDRSNYPVLAPCKCRKRKCAEKFTEEQRQKINDIFWNLDGYNERKQWILEHIKRADIKRRVVYSQGTPRKLESRWYYLPDDNKNKIDVCKSFFLRTLGYRWDSVIDTIGKTTPKGEKWVVPDKRGKKSPPHKISDEAVNSMTLYIENVCHTIQPGNQQKRQIPSKRNRTNTGSVMPYGLTMKQLFEDYKSKHPNHKFGYESFRKIFRQVHDVYLTSLPSEIDSNEKPEEVCSEMASSVVKECLESANVDCSSSYQLEESHLIPSAESYTELNHYAPPPPQSSSHHQPMHLQQVSGTASERQSCLYQYCNPSCQSQQMQPLPVIQPVPTVQVPEGGEPSPHNHYNSLDHDPFMKYSHNLYCQPTSMPGHFSQQMTNHFGYSSNINPCTDTTDPATCNRQNQLPPYYIPNHEPLRRQVYQMASQYQTILHQIAGSSRYFNYGAFPSSDAPFQGDLEKQYSYMKQHDLPKDNINTYNITKTSPNYESSTIPTPYHATNYHFSSDTHQGVSVI</sequence>
<reference evidence="2" key="1">
    <citation type="submission" date="2014-12" db="EMBL/GenBank/DDBJ databases">
        <title>Insight into the proteome of Arion vulgaris.</title>
        <authorList>
            <person name="Aradska J."/>
            <person name="Bulat T."/>
            <person name="Smidak R."/>
            <person name="Sarate P."/>
            <person name="Gangsoo J."/>
            <person name="Sialana F."/>
            <person name="Bilban M."/>
            <person name="Lubec G."/>
        </authorList>
    </citation>
    <scope>NUCLEOTIDE SEQUENCE</scope>
    <source>
        <tissue evidence="2">Skin</tissue>
    </source>
</reference>
<feature type="non-terminal residue" evidence="2">
    <location>
        <position position="596"/>
    </location>
</feature>
<evidence type="ECO:0000313" key="2">
    <source>
        <dbReference type="EMBL" id="CEK79003.1"/>
    </source>
</evidence>
<feature type="region of interest" description="Disordered" evidence="1">
    <location>
        <begin position="357"/>
        <end position="382"/>
    </location>
</feature>
<dbReference type="AlphaFoldDB" id="A0A0B7AE31"/>
<accession>A0A0B7AE31</accession>
<dbReference type="EMBL" id="HACG01032138">
    <property type="protein sequence ID" value="CEK79003.1"/>
    <property type="molecule type" value="Transcribed_RNA"/>
</dbReference>